<keyword evidence="3" id="KW-1185">Reference proteome</keyword>
<dbReference type="OrthoDB" id="9800237at2"/>
<dbReference type="EMBL" id="FOSQ01000007">
    <property type="protein sequence ID" value="SFK78512.1"/>
    <property type="molecule type" value="Genomic_DNA"/>
</dbReference>
<organism evidence="2 3">
    <name type="scientific">Falsiroseomonas stagni DSM 19981</name>
    <dbReference type="NCBI Taxonomy" id="1123062"/>
    <lineage>
        <taxon>Bacteria</taxon>
        <taxon>Pseudomonadati</taxon>
        <taxon>Pseudomonadota</taxon>
        <taxon>Alphaproteobacteria</taxon>
        <taxon>Acetobacterales</taxon>
        <taxon>Roseomonadaceae</taxon>
        <taxon>Falsiroseomonas</taxon>
    </lineage>
</organism>
<reference evidence="2 3" key="1">
    <citation type="submission" date="2016-10" db="EMBL/GenBank/DDBJ databases">
        <authorList>
            <person name="de Groot N.N."/>
        </authorList>
    </citation>
    <scope>NUCLEOTIDE SEQUENCE [LARGE SCALE GENOMIC DNA]</scope>
    <source>
        <strain evidence="2 3">DSM 19981</strain>
    </source>
</reference>
<dbReference type="SUPFAM" id="SSF54637">
    <property type="entry name" value="Thioesterase/thiol ester dehydrase-isomerase"/>
    <property type="match status" value="1"/>
</dbReference>
<proteinExistence type="predicted"/>
<name>A0A1I4CBI9_9PROT</name>
<accession>A0A1I4CBI9</accession>
<dbReference type="CDD" id="cd03441">
    <property type="entry name" value="R_hydratase_like"/>
    <property type="match status" value="1"/>
</dbReference>
<dbReference type="AlphaFoldDB" id="A0A1I4CBI9"/>
<dbReference type="Proteomes" id="UP000199473">
    <property type="component" value="Unassembled WGS sequence"/>
</dbReference>
<feature type="domain" description="MaoC-like" evidence="1">
    <location>
        <begin position="45"/>
        <end position="115"/>
    </location>
</feature>
<dbReference type="RefSeq" id="WP_092961305.1">
    <property type="nucleotide sequence ID" value="NZ_FOSQ01000007.1"/>
</dbReference>
<dbReference type="STRING" id="1123062.SAMN02745775_107114"/>
<dbReference type="InterPro" id="IPR029069">
    <property type="entry name" value="HotDog_dom_sf"/>
</dbReference>
<dbReference type="InterPro" id="IPR002539">
    <property type="entry name" value="MaoC-like_dom"/>
</dbReference>
<dbReference type="Gene3D" id="3.10.129.10">
    <property type="entry name" value="Hotdog Thioesterase"/>
    <property type="match status" value="1"/>
</dbReference>
<protein>
    <submittedName>
        <fullName evidence="2">MaoC like domain-containing protein</fullName>
    </submittedName>
</protein>
<evidence type="ECO:0000259" key="1">
    <source>
        <dbReference type="Pfam" id="PF01575"/>
    </source>
</evidence>
<evidence type="ECO:0000313" key="3">
    <source>
        <dbReference type="Proteomes" id="UP000199473"/>
    </source>
</evidence>
<gene>
    <name evidence="2" type="ORF">SAMN02745775_107114</name>
</gene>
<evidence type="ECO:0000313" key="2">
    <source>
        <dbReference type="EMBL" id="SFK78512.1"/>
    </source>
</evidence>
<sequence>MELRPGDEIRARPRIMTRERMRWYVDALPTVEANDGRVHFSVPTIHDDDEYAKGQGLPGIISDGMITTNWILDLLLRSFGTQVLEDPGALVTKFIAPVYENVPITCALRVEGVEALPEGGSRLALKVWAEDGAGRIVTVGTAALRVN</sequence>
<dbReference type="Pfam" id="PF01575">
    <property type="entry name" value="MaoC_dehydratas"/>
    <property type="match status" value="1"/>
</dbReference>